<evidence type="ECO:0000256" key="3">
    <source>
        <dbReference type="ARBA" id="ARBA00005842"/>
    </source>
</evidence>
<dbReference type="GO" id="GO:0052381">
    <property type="term" value="F:tRNA dimethylallyltransferase activity"/>
    <property type="evidence" value="ECO:0007669"/>
    <property type="project" value="UniProtKB-EC"/>
</dbReference>
<evidence type="ECO:0000256" key="12">
    <source>
        <dbReference type="RuleBase" id="RU003784"/>
    </source>
</evidence>
<dbReference type="InterPro" id="IPR018022">
    <property type="entry name" value="IPT"/>
</dbReference>
<gene>
    <name evidence="10 14" type="primary">miaA</name>
    <name evidence="14" type="ORF">QWT69_08740</name>
</gene>
<evidence type="ECO:0000256" key="10">
    <source>
        <dbReference type="HAMAP-Rule" id="MF_00185"/>
    </source>
</evidence>
<evidence type="ECO:0000256" key="13">
    <source>
        <dbReference type="RuleBase" id="RU003785"/>
    </source>
</evidence>
<dbReference type="EMBL" id="CP129118">
    <property type="protein sequence ID" value="WOV86044.1"/>
    <property type="molecule type" value="Genomic_DNA"/>
</dbReference>
<dbReference type="EC" id="2.5.1.75" evidence="10"/>
<dbReference type="InterPro" id="IPR039657">
    <property type="entry name" value="Dimethylallyltransferase"/>
</dbReference>
<dbReference type="RefSeq" id="WP_317964824.1">
    <property type="nucleotide sequence ID" value="NZ_CP129118.1"/>
</dbReference>
<dbReference type="InterPro" id="IPR027417">
    <property type="entry name" value="P-loop_NTPase"/>
</dbReference>
<feature type="site" description="Interaction with substrate tRNA" evidence="10">
    <location>
        <position position="103"/>
    </location>
</feature>
<dbReference type="PANTHER" id="PTHR11088:SF60">
    <property type="entry name" value="TRNA DIMETHYLALLYLTRANSFERASE"/>
    <property type="match status" value="1"/>
</dbReference>
<keyword evidence="6 10" id="KW-0547">Nucleotide-binding</keyword>
<comment type="caution">
    <text evidence="10">Lacks conserved residue(s) required for the propagation of feature annotation.</text>
</comment>
<evidence type="ECO:0000313" key="15">
    <source>
        <dbReference type="Proteomes" id="UP001303902"/>
    </source>
</evidence>
<dbReference type="Gene3D" id="3.40.50.300">
    <property type="entry name" value="P-loop containing nucleotide triphosphate hydrolases"/>
    <property type="match status" value="1"/>
</dbReference>
<dbReference type="HAMAP" id="MF_00185">
    <property type="entry name" value="IPP_trans"/>
    <property type="match status" value="1"/>
</dbReference>
<dbReference type="NCBIfam" id="TIGR00174">
    <property type="entry name" value="miaA"/>
    <property type="match status" value="1"/>
</dbReference>
<accession>A0ABZ0L437</accession>
<keyword evidence="4 10" id="KW-0808">Transferase</keyword>
<evidence type="ECO:0000256" key="5">
    <source>
        <dbReference type="ARBA" id="ARBA00022694"/>
    </source>
</evidence>
<organism evidence="14 15">
    <name type="scientific">Sporosarcina oncorhynchi</name>
    <dbReference type="NCBI Taxonomy" id="3056444"/>
    <lineage>
        <taxon>Bacteria</taxon>
        <taxon>Bacillati</taxon>
        <taxon>Bacillota</taxon>
        <taxon>Bacilli</taxon>
        <taxon>Bacillales</taxon>
        <taxon>Caryophanaceae</taxon>
        <taxon>Sporosarcina</taxon>
    </lineage>
</organism>
<dbReference type="Proteomes" id="UP001303902">
    <property type="component" value="Chromosome"/>
</dbReference>
<comment type="similarity">
    <text evidence="3 10 13">Belongs to the IPP transferase family.</text>
</comment>
<evidence type="ECO:0000256" key="2">
    <source>
        <dbReference type="ARBA" id="ARBA00003213"/>
    </source>
</evidence>
<dbReference type="Gene3D" id="1.10.20.140">
    <property type="match status" value="1"/>
</dbReference>
<protein>
    <recommendedName>
        <fullName evidence="10">tRNA dimethylallyltransferase</fullName>
        <ecNumber evidence="10">2.5.1.75</ecNumber>
    </recommendedName>
    <alternativeName>
        <fullName evidence="10">Dimethylallyl diphosphate:tRNA dimethylallyltransferase</fullName>
        <shortName evidence="10">DMAPP:tRNA dimethylallyltransferase</shortName>
        <shortName evidence="10">DMATase</shortName>
    </alternativeName>
    <alternativeName>
        <fullName evidence="10">Isopentenyl-diphosphate:tRNA isopentenyltransferase</fullName>
        <shortName evidence="10">IPP transferase</shortName>
        <shortName evidence="10">IPPT</shortName>
        <shortName evidence="10">IPTase</shortName>
    </alternativeName>
</protein>
<evidence type="ECO:0000256" key="8">
    <source>
        <dbReference type="ARBA" id="ARBA00022842"/>
    </source>
</evidence>
<comment type="subunit">
    <text evidence="10">Monomer.</text>
</comment>
<keyword evidence="8 10" id="KW-0460">Magnesium</keyword>
<keyword evidence="5 10" id="KW-0819">tRNA processing</keyword>
<evidence type="ECO:0000256" key="11">
    <source>
        <dbReference type="RuleBase" id="RU003783"/>
    </source>
</evidence>
<feature type="binding site" evidence="10">
    <location>
        <begin position="14"/>
        <end position="19"/>
    </location>
    <ligand>
        <name>substrate</name>
    </ligand>
</feature>
<proteinExistence type="inferred from homology"/>
<dbReference type="PANTHER" id="PTHR11088">
    <property type="entry name" value="TRNA DIMETHYLALLYLTRANSFERASE"/>
    <property type="match status" value="1"/>
</dbReference>
<dbReference type="SUPFAM" id="SSF52540">
    <property type="entry name" value="P-loop containing nucleoside triphosphate hydrolases"/>
    <property type="match status" value="2"/>
</dbReference>
<comment type="function">
    <text evidence="2 10 12">Catalyzes the transfer of a dimethylallyl group onto the adenine at position 37 in tRNAs that read codons beginning with uridine, leading to the formation of N6-(dimethylallyl)adenosine (i(6)A).</text>
</comment>
<reference evidence="14 15" key="1">
    <citation type="submission" date="2023-06" db="EMBL/GenBank/DDBJ databases">
        <title>Sporosarcina sp. nov., isolated from Korean tranditional fermented seafood 'Jeotgal'.</title>
        <authorList>
            <person name="Yang A.I."/>
            <person name="Shin N.-R."/>
        </authorList>
    </citation>
    <scope>NUCLEOTIDE SEQUENCE [LARGE SCALE GENOMIC DNA]</scope>
    <source>
        <strain evidence="14 15">T2O-4</strain>
    </source>
</reference>
<evidence type="ECO:0000256" key="6">
    <source>
        <dbReference type="ARBA" id="ARBA00022741"/>
    </source>
</evidence>
<evidence type="ECO:0000313" key="14">
    <source>
        <dbReference type="EMBL" id="WOV86044.1"/>
    </source>
</evidence>
<name>A0ABZ0L437_9BACL</name>
<evidence type="ECO:0000256" key="1">
    <source>
        <dbReference type="ARBA" id="ARBA00001946"/>
    </source>
</evidence>
<evidence type="ECO:0000256" key="9">
    <source>
        <dbReference type="ARBA" id="ARBA00049563"/>
    </source>
</evidence>
<evidence type="ECO:0000256" key="4">
    <source>
        <dbReference type="ARBA" id="ARBA00022679"/>
    </source>
</evidence>
<sequence>MSALTDVIAIVGPTASGKTALSIELAKTIDGEIINGDAMQVYRGLDIGTAKITEEEKRGIPHHLFDCKDPADSFSVAEYQSVVRQAIEDISRRGKQPIIVGGTGLYIQSVLFDFRFTEEAADATVRARLERELQVDGGVERLYSRLQALDPKSADKIHINNHRRLVRALEIMEVTGTTKNNLEQDQGQEPMYNHLIVGLEVERELLYERISERVDKMMDAGLLEEARALWDKGIRNVQSVQAIGYKELFLYFNNALTLEDAVELIKKNTRNYAKRQMTYFRNKMGISWFDAMIEKEKVVEGILTIMKDFTHIESNK</sequence>
<dbReference type="Pfam" id="PF01715">
    <property type="entry name" value="IPPT"/>
    <property type="match status" value="1"/>
</dbReference>
<feature type="site" description="Interaction with substrate tRNA" evidence="10">
    <location>
        <position position="126"/>
    </location>
</feature>
<keyword evidence="7 10" id="KW-0067">ATP-binding</keyword>
<comment type="catalytic activity">
    <reaction evidence="9 10 11">
        <text>adenosine(37) in tRNA + dimethylallyl diphosphate = N(6)-dimethylallyladenosine(37) in tRNA + diphosphate</text>
        <dbReference type="Rhea" id="RHEA:26482"/>
        <dbReference type="Rhea" id="RHEA-COMP:10162"/>
        <dbReference type="Rhea" id="RHEA-COMP:10375"/>
        <dbReference type="ChEBI" id="CHEBI:33019"/>
        <dbReference type="ChEBI" id="CHEBI:57623"/>
        <dbReference type="ChEBI" id="CHEBI:74411"/>
        <dbReference type="ChEBI" id="CHEBI:74415"/>
        <dbReference type="EC" id="2.5.1.75"/>
    </reaction>
</comment>
<feature type="binding site" evidence="10">
    <location>
        <begin position="12"/>
        <end position="19"/>
    </location>
    <ligand>
        <name>ATP</name>
        <dbReference type="ChEBI" id="CHEBI:30616"/>
    </ligand>
</feature>
<keyword evidence="15" id="KW-1185">Reference proteome</keyword>
<evidence type="ECO:0000256" key="7">
    <source>
        <dbReference type="ARBA" id="ARBA00022840"/>
    </source>
</evidence>
<comment type="cofactor">
    <cofactor evidence="1 10">
        <name>Mg(2+)</name>
        <dbReference type="ChEBI" id="CHEBI:18420"/>
    </cofactor>
</comment>